<organism evidence="1 2">
    <name type="scientific">Lepraria neglecta</name>
    <dbReference type="NCBI Taxonomy" id="209136"/>
    <lineage>
        <taxon>Eukaryota</taxon>
        <taxon>Fungi</taxon>
        <taxon>Dikarya</taxon>
        <taxon>Ascomycota</taxon>
        <taxon>Pezizomycotina</taxon>
        <taxon>Lecanoromycetes</taxon>
        <taxon>OSLEUM clade</taxon>
        <taxon>Lecanoromycetidae</taxon>
        <taxon>Lecanorales</taxon>
        <taxon>Lecanorineae</taxon>
        <taxon>Stereocaulaceae</taxon>
        <taxon>Lepraria</taxon>
    </lineage>
</organism>
<proteinExistence type="predicted"/>
<dbReference type="Proteomes" id="UP001276659">
    <property type="component" value="Unassembled WGS sequence"/>
</dbReference>
<name>A0AAD9YZ70_9LECA</name>
<evidence type="ECO:0000313" key="2">
    <source>
        <dbReference type="Proteomes" id="UP001276659"/>
    </source>
</evidence>
<protein>
    <recommendedName>
        <fullName evidence="3">Flavin-containing monooxygenase</fullName>
    </recommendedName>
</protein>
<keyword evidence="2" id="KW-1185">Reference proteome</keyword>
<dbReference type="AlphaFoldDB" id="A0AAD9YZ70"/>
<accession>A0AAD9YZ70</accession>
<evidence type="ECO:0008006" key="3">
    <source>
        <dbReference type="Google" id="ProtNLM"/>
    </source>
</evidence>
<dbReference type="EMBL" id="JASNWA010000010">
    <property type="protein sequence ID" value="KAK3168680.1"/>
    <property type="molecule type" value="Genomic_DNA"/>
</dbReference>
<evidence type="ECO:0000313" key="1">
    <source>
        <dbReference type="EMBL" id="KAK3168680.1"/>
    </source>
</evidence>
<sequence>MVGRALTKVYWRTSTYLSAEHAGHSKSEDAEKLRPKPYGYGMFWGSGGIGIPSVPEFWKVFHAGDVTVHHTKIESFSHQDVVNLQNGHSVATDMVILCTGFDKGYKAFTKELQEECGLYYDNTEYSRLTKLDARGEQKVDELLPFLRNPPVSSTQARVQPAHGPKQGKKHAYFIYDYLSYIDTLTRDLGLNVSREGNQFAEMFAPYRPVDYCGLIDEYFASRAKRKLLA</sequence>
<gene>
    <name evidence="1" type="ORF">OEA41_005128</name>
</gene>
<comment type="caution">
    <text evidence="1">The sequence shown here is derived from an EMBL/GenBank/DDBJ whole genome shotgun (WGS) entry which is preliminary data.</text>
</comment>
<reference evidence="1" key="1">
    <citation type="submission" date="2022-11" db="EMBL/GenBank/DDBJ databases">
        <title>Chromosomal genome sequence assembly and mating type (MAT) locus characterization of the leprose asexual lichenized fungus Lepraria neglecta (Nyl.) Erichsen.</title>
        <authorList>
            <person name="Allen J.L."/>
            <person name="Pfeffer B."/>
        </authorList>
    </citation>
    <scope>NUCLEOTIDE SEQUENCE</scope>
    <source>
        <strain evidence="1">Allen 5258</strain>
    </source>
</reference>